<gene>
    <name evidence="4" type="ORF">EVOR1521_LOCUS273</name>
</gene>
<feature type="domain" description="ImpA N-terminal" evidence="3">
    <location>
        <begin position="91"/>
        <end position="207"/>
    </location>
</feature>
<dbReference type="AlphaFoldDB" id="A0AA36MJ44"/>
<dbReference type="PANTHER" id="PTHR37951">
    <property type="entry name" value="CYTOPLASMIC PROTEIN-RELATED"/>
    <property type="match status" value="1"/>
</dbReference>
<evidence type="ECO:0000313" key="4">
    <source>
        <dbReference type="EMBL" id="CAJ1369628.1"/>
    </source>
</evidence>
<protein>
    <recommendedName>
        <fullName evidence="3">ImpA N-terminal domain-containing protein</fullName>
    </recommendedName>
</protein>
<dbReference type="Proteomes" id="UP001178507">
    <property type="component" value="Unassembled WGS sequence"/>
</dbReference>
<proteinExistence type="predicted"/>
<keyword evidence="5" id="KW-1185">Reference proteome</keyword>
<dbReference type="Gene3D" id="3.30.1330.60">
    <property type="entry name" value="OmpA-like domain"/>
    <property type="match status" value="1"/>
</dbReference>
<dbReference type="Pfam" id="PF06812">
    <property type="entry name" value="ImpA_N"/>
    <property type="match status" value="1"/>
</dbReference>
<evidence type="ECO:0000313" key="5">
    <source>
        <dbReference type="Proteomes" id="UP001178507"/>
    </source>
</evidence>
<comment type="caution">
    <text evidence="4">The sequence shown here is derived from an EMBL/GenBank/DDBJ whole genome shotgun (WGS) entry which is preliminary data.</text>
</comment>
<evidence type="ECO:0000259" key="3">
    <source>
        <dbReference type="Pfam" id="PF06812"/>
    </source>
</evidence>
<dbReference type="PANTHER" id="PTHR37951:SF1">
    <property type="entry name" value="TYPE VI SECRETION SYSTEM COMPONENT TSSA1"/>
    <property type="match status" value="1"/>
</dbReference>
<feature type="chain" id="PRO_5041459830" description="ImpA N-terminal domain-containing protein" evidence="2">
    <location>
        <begin position="27"/>
        <end position="506"/>
    </location>
</feature>
<dbReference type="InterPro" id="IPR017740">
    <property type="entry name" value="TssA-like"/>
</dbReference>
<sequence>MKTVLCAAAFSLVFAGSNFGIGTASAQDATYSAEAKVNLREFAKGIADPELASAVFVIEGHTDGIGSLNYNQRLSEETQMNFDPETFGSELSPGAGCGPDLYDTEPAFAALMDACEEMLPERFGDFDRSEIEFSDIFKQMEGFLKQSRDLRLLAMLAQFALLNGQLHLFANVIRIIRKLLEDHWDQVHPQDADFGHMERVGALEALNNRPTVTLPLEAAPLLKTRRSGPISYRAIKIANGDTTPRPDEHTISLGAIEAALTSGELEQDVIEDVLRDLAELPDELRAIAEVSSAKLTEAEAKASPPNYEPLMTLLQEMSAELNLRLGRMSPDDAEAATSEGDEEDATGTGASATSNLEIKNAAQAKLILDSVEDYFSSREPSHPALFLVRESRGLVGKSYLDALKILMPRRFDEVALLLGASGLQLSNDRLIELNEGEESELGSIDDFSVLVIENRADAIKGIAAVKGYFSANEPTSPIPMLLEEAQNMSSGSFTGLLNLFLRPEDE</sequence>
<organism evidence="4 5">
    <name type="scientific">Effrenium voratum</name>
    <dbReference type="NCBI Taxonomy" id="2562239"/>
    <lineage>
        <taxon>Eukaryota</taxon>
        <taxon>Sar</taxon>
        <taxon>Alveolata</taxon>
        <taxon>Dinophyceae</taxon>
        <taxon>Suessiales</taxon>
        <taxon>Symbiodiniaceae</taxon>
        <taxon>Effrenium</taxon>
    </lineage>
</organism>
<evidence type="ECO:0000256" key="2">
    <source>
        <dbReference type="SAM" id="SignalP"/>
    </source>
</evidence>
<keyword evidence="2" id="KW-0732">Signal</keyword>
<dbReference type="InterPro" id="IPR036737">
    <property type="entry name" value="OmpA-like_sf"/>
</dbReference>
<name>A0AA36MJ44_9DINO</name>
<feature type="region of interest" description="Disordered" evidence="1">
    <location>
        <begin position="330"/>
        <end position="354"/>
    </location>
</feature>
<reference evidence="4" key="1">
    <citation type="submission" date="2023-08" db="EMBL/GenBank/DDBJ databases">
        <authorList>
            <person name="Chen Y."/>
            <person name="Shah S."/>
            <person name="Dougan E. K."/>
            <person name="Thang M."/>
            <person name="Chan C."/>
        </authorList>
    </citation>
    <scope>NUCLEOTIDE SEQUENCE</scope>
</reference>
<dbReference type="EMBL" id="CAUJNA010000001">
    <property type="protein sequence ID" value="CAJ1369628.1"/>
    <property type="molecule type" value="Genomic_DNA"/>
</dbReference>
<feature type="compositionally biased region" description="Acidic residues" evidence="1">
    <location>
        <begin position="331"/>
        <end position="345"/>
    </location>
</feature>
<feature type="signal peptide" evidence="2">
    <location>
        <begin position="1"/>
        <end position="26"/>
    </location>
</feature>
<evidence type="ECO:0000256" key="1">
    <source>
        <dbReference type="SAM" id="MobiDB-lite"/>
    </source>
</evidence>
<accession>A0AA36MJ44</accession>
<dbReference type="InterPro" id="IPR010657">
    <property type="entry name" value="ImpA_N"/>
</dbReference>
<dbReference type="SUPFAM" id="SSF103088">
    <property type="entry name" value="OmpA-like"/>
    <property type="match status" value="1"/>
</dbReference>